<dbReference type="EMBL" id="MK072389">
    <property type="protein sequence ID" value="AYV83489.1"/>
    <property type="molecule type" value="Genomic_DNA"/>
</dbReference>
<evidence type="ECO:0000313" key="2">
    <source>
        <dbReference type="EMBL" id="AYV83489.1"/>
    </source>
</evidence>
<reference evidence="2" key="1">
    <citation type="submission" date="2018-10" db="EMBL/GenBank/DDBJ databases">
        <title>Hidden diversity of soil giant viruses.</title>
        <authorList>
            <person name="Schulz F."/>
            <person name="Alteio L."/>
            <person name="Goudeau D."/>
            <person name="Ryan E.M."/>
            <person name="Malmstrom R.R."/>
            <person name="Blanchard J."/>
            <person name="Woyke T."/>
        </authorList>
    </citation>
    <scope>NUCLEOTIDE SEQUENCE</scope>
    <source>
        <strain evidence="2">HYV1</strain>
    </source>
</reference>
<protein>
    <submittedName>
        <fullName evidence="2">Uncharacterized protein</fullName>
    </submittedName>
</protein>
<feature type="coiled-coil region" evidence="1">
    <location>
        <begin position="6"/>
        <end position="33"/>
    </location>
</feature>
<accession>A0A3G5ADP1</accession>
<keyword evidence="1" id="KW-0175">Coiled coil</keyword>
<gene>
    <name evidence="2" type="ORF">Hyperionvirus7_60</name>
</gene>
<proteinExistence type="predicted"/>
<organism evidence="2">
    <name type="scientific">Hyperionvirus sp</name>
    <dbReference type="NCBI Taxonomy" id="2487770"/>
    <lineage>
        <taxon>Viruses</taxon>
        <taxon>Varidnaviria</taxon>
        <taxon>Bamfordvirae</taxon>
        <taxon>Nucleocytoviricota</taxon>
        <taxon>Megaviricetes</taxon>
        <taxon>Imitervirales</taxon>
        <taxon>Mimiviridae</taxon>
        <taxon>Klosneuvirinae</taxon>
    </lineage>
</organism>
<evidence type="ECO:0000256" key="1">
    <source>
        <dbReference type="SAM" id="Coils"/>
    </source>
</evidence>
<sequence length="206" mass="24547">MASSTMRELFKRLERAELQLKFARDNEMSLRHKLYLLNEKFREIMSQNPSGNLKQIRIDLIEGIDRAEEIEANSKKAVKEIQDLLVTRTYAYCEDCVIDDEFLDDLRDEQLWYLIFKISGEFLPDDITMNAPRRFREMYIKRNCCKYCKVVSHKTEGCVKHVVHRIERSERSSCFEERNVHDYLKSHLHDEAHDKVTSIISRLVKN</sequence>
<name>A0A3G5ADP1_9VIRU</name>